<keyword evidence="5" id="KW-0234">DNA repair</keyword>
<gene>
    <name evidence="7" type="ORF">BI364_07890</name>
</gene>
<dbReference type="Pfam" id="PF00730">
    <property type="entry name" value="HhH-GPD"/>
    <property type="match status" value="1"/>
</dbReference>
<keyword evidence="8" id="KW-1185">Reference proteome</keyword>
<dbReference type="InterPro" id="IPR003265">
    <property type="entry name" value="HhH-GPD_domain"/>
</dbReference>
<evidence type="ECO:0000256" key="5">
    <source>
        <dbReference type="ARBA" id="ARBA00023204"/>
    </source>
</evidence>
<dbReference type="AlphaFoldDB" id="A0A1D8IN90"/>
<keyword evidence="4" id="KW-0227">DNA damage</keyword>
<dbReference type="EC" id="3.2.2.21" evidence="3"/>
<name>A0A1D8IN90_9GAMM</name>
<dbReference type="GO" id="GO:0006307">
    <property type="term" value="P:DNA alkylation repair"/>
    <property type="evidence" value="ECO:0007669"/>
    <property type="project" value="TreeGrafter"/>
</dbReference>
<dbReference type="GO" id="GO:0032131">
    <property type="term" value="F:alkylated DNA binding"/>
    <property type="evidence" value="ECO:0007669"/>
    <property type="project" value="TreeGrafter"/>
</dbReference>
<feature type="domain" description="HhH-GPD" evidence="6">
    <location>
        <begin position="47"/>
        <end position="196"/>
    </location>
</feature>
<dbReference type="GO" id="GO:0043916">
    <property type="term" value="F:DNA-7-methylguanine glycosylase activity"/>
    <property type="evidence" value="ECO:0007669"/>
    <property type="project" value="TreeGrafter"/>
</dbReference>
<evidence type="ECO:0000256" key="2">
    <source>
        <dbReference type="ARBA" id="ARBA00010817"/>
    </source>
</evidence>
<dbReference type="CDD" id="cd00056">
    <property type="entry name" value="ENDO3c"/>
    <property type="match status" value="1"/>
</dbReference>
<dbReference type="GO" id="GO:0005737">
    <property type="term" value="C:cytoplasm"/>
    <property type="evidence" value="ECO:0007669"/>
    <property type="project" value="TreeGrafter"/>
</dbReference>
<evidence type="ECO:0000256" key="4">
    <source>
        <dbReference type="ARBA" id="ARBA00022763"/>
    </source>
</evidence>
<evidence type="ECO:0000256" key="1">
    <source>
        <dbReference type="ARBA" id="ARBA00000086"/>
    </source>
</evidence>
<comment type="catalytic activity">
    <reaction evidence="1">
        <text>Hydrolysis of alkylated DNA, releasing 3-methyladenine, 3-methylguanine, 7-methylguanine and 7-methyladenine.</text>
        <dbReference type="EC" id="3.2.2.21"/>
    </reaction>
</comment>
<dbReference type="SMART" id="SM00478">
    <property type="entry name" value="ENDO3c"/>
    <property type="match status" value="1"/>
</dbReference>
<dbReference type="KEGG" id="aprs:BI364_07890"/>
<dbReference type="GO" id="GO:0032993">
    <property type="term" value="C:protein-DNA complex"/>
    <property type="evidence" value="ECO:0007669"/>
    <property type="project" value="TreeGrafter"/>
</dbReference>
<organism evidence="7 8">
    <name type="scientific">Acidihalobacter yilgarnensis</name>
    <dbReference type="NCBI Taxonomy" id="2819280"/>
    <lineage>
        <taxon>Bacteria</taxon>
        <taxon>Pseudomonadati</taxon>
        <taxon>Pseudomonadota</taxon>
        <taxon>Gammaproteobacteria</taxon>
        <taxon>Chromatiales</taxon>
        <taxon>Ectothiorhodospiraceae</taxon>
        <taxon>Acidihalobacter</taxon>
    </lineage>
</organism>
<sequence length="197" mass="21134">MTPAVLRRAEKHLAAADPVMAHLQTALGPCRLSVRPDPFVTLCASIIGQQLSTRAAGTIRARLETLLGGPPTAVSLVAADVEALRGAGLSGGKVRYLQEIATRSLDGRLDFTALWTLPDTDALACLTEVPGIGRWTAEMFLIFGLGRLDVFAPGDAGLRRAIRTLYGDDAPPDAVSALWAPYRSVASWYLWQHIDTD</sequence>
<dbReference type="Proteomes" id="UP000095401">
    <property type="component" value="Chromosome"/>
</dbReference>
<evidence type="ECO:0000313" key="8">
    <source>
        <dbReference type="Proteomes" id="UP000095401"/>
    </source>
</evidence>
<reference evidence="8" key="1">
    <citation type="submission" date="2016-09" db="EMBL/GenBank/DDBJ databases">
        <title>Acidihalobacter prosperus F5.</title>
        <authorList>
            <person name="Khaleque H.N."/>
            <person name="Ramsay J.P."/>
            <person name="Kaksonen A.H."/>
            <person name="Boxall N.J."/>
            <person name="Watkin E.L.J."/>
        </authorList>
    </citation>
    <scope>NUCLEOTIDE SEQUENCE [LARGE SCALE GENOMIC DNA]</scope>
    <source>
        <strain evidence="8">F5</strain>
    </source>
</reference>
<dbReference type="PANTHER" id="PTHR43003:SF5">
    <property type="entry name" value="DNA-3-METHYLADENINE GLYCOSYLASE"/>
    <property type="match status" value="1"/>
</dbReference>
<dbReference type="GO" id="GO:0006285">
    <property type="term" value="P:base-excision repair, AP site formation"/>
    <property type="evidence" value="ECO:0007669"/>
    <property type="project" value="TreeGrafter"/>
</dbReference>
<protein>
    <recommendedName>
        <fullName evidence="3">DNA-3-methyladenine glycosylase II</fullName>
        <ecNumber evidence="3">3.2.2.21</ecNumber>
    </recommendedName>
</protein>
<dbReference type="Gene3D" id="1.10.340.30">
    <property type="entry name" value="Hypothetical protein, domain 2"/>
    <property type="match status" value="1"/>
</dbReference>
<dbReference type="PANTHER" id="PTHR43003">
    <property type="entry name" value="DNA-3-METHYLADENINE GLYCOSYLASE"/>
    <property type="match status" value="1"/>
</dbReference>
<evidence type="ECO:0000259" key="6">
    <source>
        <dbReference type="SMART" id="SM00478"/>
    </source>
</evidence>
<dbReference type="GO" id="GO:0008725">
    <property type="term" value="F:DNA-3-methyladenine glycosylase activity"/>
    <property type="evidence" value="ECO:0007669"/>
    <property type="project" value="TreeGrafter"/>
</dbReference>
<comment type="similarity">
    <text evidence="2">Belongs to the alkylbase DNA glycosidase AlkA family.</text>
</comment>
<dbReference type="InterPro" id="IPR011257">
    <property type="entry name" value="DNA_glycosylase"/>
</dbReference>
<dbReference type="FunFam" id="1.10.340.30:FF:000004">
    <property type="entry name" value="DNA-3-methyladenine glycosylase II"/>
    <property type="match status" value="1"/>
</dbReference>
<evidence type="ECO:0000313" key="7">
    <source>
        <dbReference type="EMBL" id="AOU97895.1"/>
    </source>
</evidence>
<dbReference type="Gene3D" id="1.10.1670.40">
    <property type="match status" value="1"/>
</dbReference>
<dbReference type="EMBL" id="CP017415">
    <property type="protein sequence ID" value="AOU97895.1"/>
    <property type="molecule type" value="Genomic_DNA"/>
</dbReference>
<accession>A0A1D8IN90</accession>
<proteinExistence type="inferred from homology"/>
<dbReference type="SUPFAM" id="SSF48150">
    <property type="entry name" value="DNA-glycosylase"/>
    <property type="match status" value="1"/>
</dbReference>
<evidence type="ECO:0000256" key="3">
    <source>
        <dbReference type="ARBA" id="ARBA00012000"/>
    </source>
</evidence>
<dbReference type="InterPro" id="IPR051912">
    <property type="entry name" value="Alkylbase_DNA_Glycosylase/TA"/>
</dbReference>